<evidence type="ECO:0000256" key="8">
    <source>
        <dbReference type="ARBA" id="ARBA00023136"/>
    </source>
</evidence>
<sequence>MLRSFAILSSACKSGGATVISSSFARRPLVPSLRLGILVKHCSSKSTEVSTQAAPEKTKDDGSKIDNWYTIYHFPSIMITASVKRLKYYPTIVTAVSVPVSIALAYANIWSMTTAEIVGAIGLTSTMTLSLFSMLTNNLVGFVYCDETQSKVKISFLNAKGKRQDRVYSVDDLVPRSELPSSLLKLYFPVKNHENSDVYKLVHRYGEIYDVQTFDKVFGRDVLKK</sequence>
<dbReference type="InterPro" id="IPR045325">
    <property type="entry name" value="TMEM70/TMEM186/TMEM223"/>
</dbReference>
<protein>
    <recommendedName>
        <fullName evidence="3">Transmembrane protein 186</fullName>
    </recommendedName>
</protein>
<dbReference type="GO" id="GO:0005743">
    <property type="term" value="C:mitochondrial inner membrane"/>
    <property type="evidence" value="ECO:0007669"/>
    <property type="project" value="UniProtKB-SubCell"/>
</dbReference>
<reference evidence="10" key="1">
    <citation type="submission" date="2018-01" db="EMBL/GenBank/DDBJ databases">
        <title>An insight into the sialome of Amazonian anophelines.</title>
        <authorList>
            <person name="Ribeiro J.M."/>
            <person name="Scarpassa V."/>
            <person name="Calvo E."/>
        </authorList>
    </citation>
    <scope>NUCLEOTIDE SEQUENCE</scope>
    <source>
        <tissue evidence="10">Salivary glands</tissue>
    </source>
</reference>
<evidence type="ECO:0000256" key="7">
    <source>
        <dbReference type="ARBA" id="ARBA00023128"/>
    </source>
</evidence>
<keyword evidence="4 9" id="KW-0812">Transmembrane</keyword>
<evidence type="ECO:0000256" key="9">
    <source>
        <dbReference type="SAM" id="Phobius"/>
    </source>
</evidence>
<dbReference type="PANTHER" id="PTHR13603:SF1">
    <property type="entry name" value="TRANSMEMBRANE PROTEIN 186"/>
    <property type="match status" value="1"/>
</dbReference>
<evidence type="ECO:0000256" key="4">
    <source>
        <dbReference type="ARBA" id="ARBA00022692"/>
    </source>
</evidence>
<evidence type="ECO:0000256" key="5">
    <source>
        <dbReference type="ARBA" id="ARBA00022792"/>
    </source>
</evidence>
<comment type="subcellular location">
    <subcellularLocation>
        <location evidence="1">Mitochondrion inner membrane</location>
        <topology evidence="1">Multi-pass membrane protein</topology>
    </subcellularLocation>
</comment>
<evidence type="ECO:0000313" key="10">
    <source>
        <dbReference type="EMBL" id="MBW43916.1"/>
    </source>
</evidence>
<keyword evidence="6 9" id="KW-1133">Transmembrane helix</keyword>
<keyword evidence="8 9" id="KW-0472">Membrane</keyword>
<feature type="transmembrane region" description="Helical" evidence="9">
    <location>
        <begin position="88"/>
        <end position="111"/>
    </location>
</feature>
<dbReference type="Pfam" id="PF06979">
    <property type="entry name" value="TMEM70"/>
    <property type="match status" value="1"/>
</dbReference>
<keyword evidence="5" id="KW-0999">Mitochondrion inner membrane</keyword>
<keyword evidence="7" id="KW-0496">Mitochondrion</keyword>
<dbReference type="AlphaFoldDB" id="A0A2M4ASZ3"/>
<dbReference type="PANTHER" id="PTHR13603">
    <property type="entry name" value="TRANSMEMBRANE PROTEIN 186"/>
    <property type="match status" value="1"/>
</dbReference>
<evidence type="ECO:0000256" key="6">
    <source>
        <dbReference type="ARBA" id="ARBA00022989"/>
    </source>
</evidence>
<proteinExistence type="inferred from homology"/>
<dbReference type="InterPro" id="IPR026571">
    <property type="entry name" value="Tmem186"/>
</dbReference>
<evidence type="ECO:0000256" key="3">
    <source>
        <dbReference type="ARBA" id="ARBA00014604"/>
    </source>
</evidence>
<comment type="similarity">
    <text evidence="2">Belongs to the TMEM186 family.</text>
</comment>
<evidence type="ECO:0000256" key="2">
    <source>
        <dbReference type="ARBA" id="ARBA00007020"/>
    </source>
</evidence>
<name>A0A2M4ASZ3_9DIPT</name>
<feature type="transmembrane region" description="Helical" evidence="9">
    <location>
        <begin position="117"/>
        <end position="145"/>
    </location>
</feature>
<dbReference type="EMBL" id="GGFK01010595">
    <property type="protein sequence ID" value="MBW43916.1"/>
    <property type="molecule type" value="Transcribed_RNA"/>
</dbReference>
<organism evidence="10">
    <name type="scientific">Anopheles triannulatus</name>
    <dbReference type="NCBI Taxonomy" id="58253"/>
    <lineage>
        <taxon>Eukaryota</taxon>
        <taxon>Metazoa</taxon>
        <taxon>Ecdysozoa</taxon>
        <taxon>Arthropoda</taxon>
        <taxon>Hexapoda</taxon>
        <taxon>Insecta</taxon>
        <taxon>Pterygota</taxon>
        <taxon>Neoptera</taxon>
        <taxon>Endopterygota</taxon>
        <taxon>Diptera</taxon>
        <taxon>Nematocera</taxon>
        <taxon>Culicoidea</taxon>
        <taxon>Culicidae</taxon>
        <taxon>Anophelinae</taxon>
        <taxon>Anopheles</taxon>
    </lineage>
</organism>
<evidence type="ECO:0000256" key="1">
    <source>
        <dbReference type="ARBA" id="ARBA00004448"/>
    </source>
</evidence>
<accession>A0A2M4ASZ3</accession>